<keyword evidence="2" id="KW-1185">Reference proteome</keyword>
<reference evidence="1 2" key="1">
    <citation type="journal article" date="2015" name="Stand. Genomic Sci.">
        <title>Genomic Encyclopedia of Bacterial and Archaeal Type Strains, Phase III: the genomes of soil and plant-associated and newly described type strains.</title>
        <authorList>
            <person name="Whitman W.B."/>
            <person name="Woyke T."/>
            <person name="Klenk H.P."/>
            <person name="Zhou Y."/>
            <person name="Lilburn T.G."/>
            <person name="Beck B.J."/>
            <person name="De Vos P."/>
            <person name="Vandamme P."/>
            <person name="Eisen J.A."/>
            <person name="Garrity G."/>
            <person name="Hugenholtz P."/>
            <person name="Kyrpides N.C."/>
        </authorList>
    </citation>
    <scope>NUCLEOTIDE SEQUENCE [LARGE SCALE GENOMIC DNA]</scope>
    <source>
        <strain evidence="1 2">CGMCC 1.7748</strain>
    </source>
</reference>
<organism evidence="1 2">
    <name type="scientific">Sphingobium wenxiniae (strain DSM 21828 / CGMCC 1.7748 / JZ-1)</name>
    <dbReference type="NCBI Taxonomy" id="595605"/>
    <lineage>
        <taxon>Bacteria</taxon>
        <taxon>Pseudomonadati</taxon>
        <taxon>Pseudomonadota</taxon>
        <taxon>Alphaproteobacteria</taxon>
        <taxon>Sphingomonadales</taxon>
        <taxon>Sphingomonadaceae</taxon>
        <taxon>Sphingobium</taxon>
    </lineage>
</organism>
<comment type="caution">
    <text evidence="1">The sequence shown here is derived from an EMBL/GenBank/DDBJ whole genome shotgun (WGS) entry which is preliminary data.</text>
</comment>
<sequence length="229" mass="26288">MSGELTSRPKGSTRHPWDWYVEEKWVTHRLIDMLDLESGITYLDPFCGQLHIPEALAERGFSAFGTDLFDRRIDHRQFLGRHDFLGDQLHLLEASDRLSIVMNPPFSFQDGRLVRGLAEKCIRRAMTIATHKVCALLPVKWLSSEGRYRLFSHLTPASIWILSERPSMPPGDVIAQLGDDAFENGKIDYMWIVWDMQRAPMLDAGGRPFAPTYWIPPRKKELVAKRLAA</sequence>
<dbReference type="SUPFAM" id="SSF53335">
    <property type="entry name" value="S-adenosyl-L-methionine-dependent methyltransferases"/>
    <property type="match status" value="1"/>
</dbReference>
<evidence type="ECO:0000313" key="2">
    <source>
        <dbReference type="Proteomes" id="UP000316624"/>
    </source>
</evidence>
<accession>A0A562KCS3</accession>
<gene>
    <name evidence="1" type="ORF">IQ35_02136</name>
</gene>
<protein>
    <submittedName>
        <fullName evidence="1">Uncharacterized protein</fullName>
    </submittedName>
</protein>
<dbReference type="AlphaFoldDB" id="A0A562KCS3"/>
<proteinExistence type="predicted"/>
<dbReference type="Proteomes" id="UP000316624">
    <property type="component" value="Unassembled WGS sequence"/>
</dbReference>
<name>A0A562KCS3_SPHWJ</name>
<evidence type="ECO:0000313" key="1">
    <source>
        <dbReference type="EMBL" id="TWH93229.1"/>
    </source>
</evidence>
<dbReference type="EMBL" id="VLKK01000007">
    <property type="protein sequence ID" value="TWH93229.1"/>
    <property type="molecule type" value="Genomic_DNA"/>
</dbReference>
<dbReference type="InterPro" id="IPR029063">
    <property type="entry name" value="SAM-dependent_MTases_sf"/>
</dbReference>
<dbReference type="RefSeq" id="WP_145073422.1">
    <property type="nucleotide sequence ID" value="NZ_JACIIY010000006.1"/>
</dbReference>
<dbReference type="Gene3D" id="3.40.50.150">
    <property type="entry name" value="Vaccinia Virus protein VP39"/>
    <property type="match status" value="1"/>
</dbReference>